<gene>
    <name evidence="1" type="ORF">LTRI10_LOCUS4760</name>
</gene>
<dbReference type="EMBL" id="OZ034813">
    <property type="protein sequence ID" value="CAL1357103.1"/>
    <property type="molecule type" value="Genomic_DNA"/>
</dbReference>
<name>A0AAV2CKN8_9ROSI</name>
<accession>A0AAV2CKN8</accession>
<evidence type="ECO:0000313" key="2">
    <source>
        <dbReference type="Proteomes" id="UP001497516"/>
    </source>
</evidence>
<evidence type="ECO:0000313" key="1">
    <source>
        <dbReference type="EMBL" id="CAL1357103.1"/>
    </source>
</evidence>
<sequence length="76" mass="8709">MRKLVFPRQSSFIPWRETTDNIIVLQEALHTLRKKKGKRGGIVMKIDLEKHMTGYDGSSCEILFKKLASPVPRLVA</sequence>
<organism evidence="1 2">
    <name type="scientific">Linum trigynum</name>
    <dbReference type="NCBI Taxonomy" id="586398"/>
    <lineage>
        <taxon>Eukaryota</taxon>
        <taxon>Viridiplantae</taxon>
        <taxon>Streptophyta</taxon>
        <taxon>Embryophyta</taxon>
        <taxon>Tracheophyta</taxon>
        <taxon>Spermatophyta</taxon>
        <taxon>Magnoliopsida</taxon>
        <taxon>eudicotyledons</taxon>
        <taxon>Gunneridae</taxon>
        <taxon>Pentapetalae</taxon>
        <taxon>rosids</taxon>
        <taxon>fabids</taxon>
        <taxon>Malpighiales</taxon>
        <taxon>Linaceae</taxon>
        <taxon>Linum</taxon>
    </lineage>
</organism>
<reference evidence="1 2" key="1">
    <citation type="submission" date="2024-04" db="EMBL/GenBank/DDBJ databases">
        <authorList>
            <person name="Fracassetti M."/>
        </authorList>
    </citation>
    <scope>NUCLEOTIDE SEQUENCE [LARGE SCALE GENOMIC DNA]</scope>
</reference>
<dbReference type="AlphaFoldDB" id="A0AAV2CKN8"/>
<evidence type="ECO:0008006" key="3">
    <source>
        <dbReference type="Google" id="ProtNLM"/>
    </source>
</evidence>
<proteinExistence type="predicted"/>
<dbReference type="Proteomes" id="UP001497516">
    <property type="component" value="Chromosome 1"/>
</dbReference>
<protein>
    <recommendedName>
        <fullName evidence="3">Reverse transcriptase domain-containing protein</fullName>
    </recommendedName>
</protein>
<keyword evidence="2" id="KW-1185">Reference proteome</keyword>